<organism evidence="1 2">
    <name type="scientific">Serratia fonticola</name>
    <dbReference type="NCBI Taxonomy" id="47917"/>
    <lineage>
        <taxon>Bacteria</taxon>
        <taxon>Pseudomonadati</taxon>
        <taxon>Pseudomonadota</taxon>
        <taxon>Gammaproteobacteria</taxon>
        <taxon>Enterobacterales</taxon>
        <taxon>Yersiniaceae</taxon>
        <taxon>Serratia</taxon>
    </lineage>
</organism>
<accession>A0ABY9PJU7</accession>
<dbReference type="PROSITE" id="PS51257">
    <property type="entry name" value="PROKAR_LIPOPROTEIN"/>
    <property type="match status" value="1"/>
</dbReference>
<dbReference type="RefSeq" id="WP_309205041.1">
    <property type="nucleotide sequence ID" value="NZ_CP133586.1"/>
</dbReference>
<name>A0ABY9PJU7_SERFO</name>
<proteinExistence type="predicted"/>
<dbReference type="Proteomes" id="UP001235341">
    <property type="component" value="Chromosome"/>
</dbReference>
<gene>
    <name evidence="1" type="ORF">RFB13_18130</name>
</gene>
<dbReference type="InterPro" id="IPR036444">
    <property type="entry name" value="PLipase_A2_dom_sf"/>
</dbReference>
<evidence type="ECO:0000313" key="1">
    <source>
        <dbReference type="EMBL" id="WMT13142.1"/>
    </source>
</evidence>
<protein>
    <submittedName>
        <fullName evidence="1">Uncharacterized protein</fullName>
    </submittedName>
</protein>
<reference evidence="1 2" key="1">
    <citation type="submission" date="2023-08" db="EMBL/GenBank/DDBJ databases">
        <title>Complete Genome and Methylome dissection of Serratia fonticola NEB369.</title>
        <authorList>
            <person name="Fomenkov A."/>
            <person name="Roberts R.D."/>
        </authorList>
    </citation>
    <scope>NUCLEOTIDE SEQUENCE [LARGE SCALE GENOMIC DNA]</scope>
    <source>
        <strain evidence="1 2">NEB369</strain>
    </source>
</reference>
<keyword evidence="2" id="KW-1185">Reference proteome</keyword>
<dbReference type="Gene3D" id="1.20.90.10">
    <property type="entry name" value="Phospholipase A2 domain"/>
    <property type="match status" value="1"/>
</dbReference>
<dbReference type="EMBL" id="CP133586">
    <property type="protein sequence ID" value="WMT13142.1"/>
    <property type="molecule type" value="Genomic_DNA"/>
</dbReference>
<sequence>MPVKLNWSVKYYKRCGAVLALCATIALLVMGVGCHSIVGGIAENVYPDLAQPEETEAPVTFTSYPSSVATEAILGGQAAGLNCSIPSLADRVAFKHSVGSSDISLRFRQACVMHDLCYRHGYATYGYTQADCDTQLQQSAFRLCRQFQEQHGNTLTDVRTMYQSCEKEAKAVLLGVSLAGAGSFRDRTRSTYFEYDPMPTRANDYVVGRAMPENLVSDPNADYGVRAFLFKRNLVGMRVLGANGQKAQANAPVPEARLATPPMLTGLADSESKTPATLASLDSLTREASDTSVKLVHFGWLSNGSPPQLTLTLCPDDCSSETDASVKKFAIVEGKPVMVSLTHRGTTGNTKEIKTVKIVQQELLKPNARKNDKMTDYPLNGPMVTVRNPYRFLSHDMLLEKDAIGQASWAWVFARGAPLNKNGTFGDDDSGKNYTDYVTVARQRLGNNHADEVQRFTLNVKETDEPLSLVRTDNAGHSVLVSMAWSEADLKRVESDKPAKQPPLLKLWRKNAAATQPETRALPVQMAPDTTMLTPLIVRLSSQPDPLIVIPQVQNNRWQHVETQAQANDDVLKIDFTVATIKTDKSLDFGPPTRLHCALSLNRQLQSPEAKVLRDRVYSILYENTEMDVPPETVSAIKSDLAQRWLMSQVIASEREVMTVTDKQQGTTTRMLALTVVFHGFPAMSFQVLFNPKDGKLQYYRTGNDPRFISYCYQDKSQR</sequence>
<evidence type="ECO:0000313" key="2">
    <source>
        <dbReference type="Proteomes" id="UP001235341"/>
    </source>
</evidence>